<evidence type="ECO:0000256" key="1">
    <source>
        <dbReference type="ARBA" id="ARBA00022448"/>
    </source>
</evidence>
<keyword evidence="2" id="KW-1003">Cell membrane</keyword>
<keyword evidence="2" id="KW-0472">Membrane</keyword>
<dbReference type="InterPro" id="IPR027417">
    <property type="entry name" value="P-loop_NTPase"/>
</dbReference>
<dbReference type="Pfam" id="PF00005">
    <property type="entry name" value="ABC_tran"/>
    <property type="match status" value="1"/>
</dbReference>
<evidence type="ECO:0000259" key="5">
    <source>
        <dbReference type="PROSITE" id="PS50893"/>
    </source>
</evidence>
<evidence type="ECO:0000313" key="7">
    <source>
        <dbReference type="Proteomes" id="UP000612361"/>
    </source>
</evidence>
<dbReference type="PROSITE" id="PS50893">
    <property type="entry name" value="ABC_TRANSPORTER_2"/>
    <property type="match status" value="1"/>
</dbReference>
<evidence type="ECO:0000256" key="4">
    <source>
        <dbReference type="ARBA" id="ARBA00022840"/>
    </source>
</evidence>
<evidence type="ECO:0000256" key="3">
    <source>
        <dbReference type="ARBA" id="ARBA00022741"/>
    </source>
</evidence>
<sequence length="292" mass="31749">MIEISLRHPMQTASGPEWLELDLSIPNQDFCALSGSSGAGKTTLLRMLAGLSVPQSGRIVVNGEVWLDTARSVCRQPQQRAVGMVFQDYALFPNLTVAQNVGYALAHDQQDSLQRLLALNELTALSQRLPGSLSGGQKQRVALARALARVIGSPARLLLLDEPLSALDVSLRAQLQDSLASLHAELGLTTLLVSHDLGEIFKLAQTVFVLERGRIQRYGIPAEVFLRQKMQGQLQLRAQVLAIRQEEVIFIVSLLVGQDIIEIMASASEVAQLQTGAHITISTKAFSPLIFA</sequence>
<comment type="caution">
    <text evidence="6">The sequence shown here is derived from an EMBL/GenBank/DDBJ whole genome shotgun (WGS) entry which is preliminary data.</text>
</comment>
<keyword evidence="7" id="KW-1185">Reference proteome</keyword>
<dbReference type="InterPro" id="IPR003593">
    <property type="entry name" value="AAA+_ATPase"/>
</dbReference>
<dbReference type="EMBL" id="JACOGG010000026">
    <property type="protein sequence ID" value="MBC3936991.1"/>
    <property type="molecule type" value="Genomic_DNA"/>
</dbReference>
<keyword evidence="3" id="KW-0547">Nucleotide-binding</keyword>
<dbReference type="SMART" id="SM00382">
    <property type="entry name" value="AAA"/>
    <property type="match status" value="1"/>
</dbReference>
<reference evidence="6" key="1">
    <citation type="submission" date="2020-08" db="EMBL/GenBank/DDBJ databases">
        <title>Novel species isolated from subtropical streams in China.</title>
        <authorList>
            <person name="Lu H."/>
        </authorList>
    </citation>
    <scope>NUCLEOTIDE SEQUENCE</scope>
    <source>
        <strain evidence="6">CY7W</strain>
    </source>
</reference>
<dbReference type="PROSITE" id="PS00211">
    <property type="entry name" value="ABC_TRANSPORTER_1"/>
    <property type="match status" value="1"/>
</dbReference>
<proteinExistence type="predicted"/>
<name>A0A923I3G0_9BURK</name>
<protein>
    <submittedName>
        <fullName evidence="6">ATP-binding cassette domain-containing protein</fullName>
    </submittedName>
</protein>
<organism evidence="6 7">
    <name type="scientific">Undibacterium rugosum</name>
    <dbReference type="NCBI Taxonomy" id="2762291"/>
    <lineage>
        <taxon>Bacteria</taxon>
        <taxon>Pseudomonadati</taxon>
        <taxon>Pseudomonadota</taxon>
        <taxon>Betaproteobacteria</taxon>
        <taxon>Burkholderiales</taxon>
        <taxon>Oxalobacteraceae</taxon>
        <taxon>Undibacterium</taxon>
    </lineage>
</organism>
<dbReference type="InterPro" id="IPR017871">
    <property type="entry name" value="ABC_transporter-like_CS"/>
</dbReference>
<dbReference type="InterPro" id="IPR050093">
    <property type="entry name" value="ABC_SmlMolc_Importer"/>
</dbReference>
<keyword evidence="1" id="KW-0813">Transport</keyword>
<accession>A0A923I3G0</accession>
<dbReference type="GO" id="GO:0016887">
    <property type="term" value="F:ATP hydrolysis activity"/>
    <property type="evidence" value="ECO:0007669"/>
    <property type="project" value="InterPro"/>
</dbReference>
<gene>
    <name evidence="6" type="ORF">H8K47_16660</name>
</gene>
<keyword evidence="4 6" id="KW-0067">ATP-binding</keyword>
<dbReference type="AlphaFoldDB" id="A0A923I3G0"/>
<feature type="domain" description="ABC transporter" evidence="5">
    <location>
        <begin position="2"/>
        <end position="237"/>
    </location>
</feature>
<evidence type="ECO:0000313" key="6">
    <source>
        <dbReference type="EMBL" id="MBC3936991.1"/>
    </source>
</evidence>
<evidence type="ECO:0000256" key="2">
    <source>
        <dbReference type="ARBA" id="ARBA00022475"/>
    </source>
</evidence>
<dbReference type="PANTHER" id="PTHR42781:SF4">
    <property type="entry name" value="SPERMIDINE_PUTRESCINE IMPORT ATP-BINDING PROTEIN POTA"/>
    <property type="match status" value="1"/>
</dbReference>
<dbReference type="Gene3D" id="3.40.50.300">
    <property type="entry name" value="P-loop containing nucleotide triphosphate hydrolases"/>
    <property type="match status" value="1"/>
</dbReference>
<dbReference type="GO" id="GO:0005524">
    <property type="term" value="F:ATP binding"/>
    <property type="evidence" value="ECO:0007669"/>
    <property type="project" value="UniProtKB-KW"/>
</dbReference>
<dbReference type="InterPro" id="IPR003439">
    <property type="entry name" value="ABC_transporter-like_ATP-bd"/>
</dbReference>
<dbReference type="Proteomes" id="UP000612361">
    <property type="component" value="Unassembled WGS sequence"/>
</dbReference>
<dbReference type="PANTHER" id="PTHR42781">
    <property type="entry name" value="SPERMIDINE/PUTRESCINE IMPORT ATP-BINDING PROTEIN POTA"/>
    <property type="match status" value="1"/>
</dbReference>
<dbReference type="RefSeq" id="WP_186882513.1">
    <property type="nucleotide sequence ID" value="NZ_JACOGG010000026.1"/>
</dbReference>
<dbReference type="SUPFAM" id="SSF52540">
    <property type="entry name" value="P-loop containing nucleoside triphosphate hydrolases"/>
    <property type="match status" value="1"/>
</dbReference>